<organism evidence="2 3">
    <name type="scientific">Urochloa decumbens</name>
    <dbReference type="NCBI Taxonomy" id="240449"/>
    <lineage>
        <taxon>Eukaryota</taxon>
        <taxon>Viridiplantae</taxon>
        <taxon>Streptophyta</taxon>
        <taxon>Embryophyta</taxon>
        <taxon>Tracheophyta</taxon>
        <taxon>Spermatophyta</taxon>
        <taxon>Magnoliopsida</taxon>
        <taxon>Liliopsida</taxon>
        <taxon>Poales</taxon>
        <taxon>Poaceae</taxon>
        <taxon>PACMAD clade</taxon>
        <taxon>Panicoideae</taxon>
        <taxon>Panicodae</taxon>
        <taxon>Paniceae</taxon>
        <taxon>Melinidinae</taxon>
        <taxon>Urochloa</taxon>
    </lineage>
</organism>
<dbReference type="InterPro" id="IPR036047">
    <property type="entry name" value="F-box-like_dom_sf"/>
</dbReference>
<gene>
    <name evidence="2" type="ORF">URODEC1_LOCUS35651</name>
</gene>
<dbReference type="Proteomes" id="UP001497457">
    <property type="component" value="Chromosome 17b"/>
</dbReference>
<dbReference type="SUPFAM" id="SSF81383">
    <property type="entry name" value="F-box domain"/>
    <property type="match status" value="1"/>
</dbReference>
<dbReference type="PROSITE" id="PS50181">
    <property type="entry name" value="FBOX"/>
    <property type="match status" value="1"/>
</dbReference>
<reference evidence="2 3" key="2">
    <citation type="submission" date="2024-10" db="EMBL/GenBank/DDBJ databases">
        <authorList>
            <person name="Ryan C."/>
        </authorList>
    </citation>
    <scope>NUCLEOTIDE SEQUENCE [LARGE SCALE GENOMIC DNA]</scope>
</reference>
<dbReference type="EMBL" id="OZ075127">
    <property type="protein sequence ID" value="CAL4945730.1"/>
    <property type="molecule type" value="Genomic_DNA"/>
</dbReference>
<reference evidence="3" key="1">
    <citation type="submission" date="2024-06" db="EMBL/GenBank/DDBJ databases">
        <authorList>
            <person name="Ryan C."/>
        </authorList>
    </citation>
    <scope>NUCLEOTIDE SEQUENCE [LARGE SCALE GENOMIC DNA]</scope>
</reference>
<name>A0ABC8YP39_9POAL</name>
<dbReference type="AlphaFoldDB" id="A0ABC8YP39"/>
<evidence type="ECO:0000313" key="3">
    <source>
        <dbReference type="Proteomes" id="UP001497457"/>
    </source>
</evidence>
<accession>A0ABC8YP39</accession>
<dbReference type="Gene3D" id="1.20.1280.50">
    <property type="match status" value="1"/>
</dbReference>
<dbReference type="InterPro" id="IPR001810">
    <property type="entry name" value="F-box_dom"/>
</dbReference>
<dbReference type="PANTHER" id="PTHR35828:SF13">
    <property type="entry name" value="OS01G0152100 PROTEIN"/>
    <property type="match status" value="1"/>
</dbReference>
<evidence type="ECO:0000259" key="1">
    <source>
        <dbReference type="PROSITE" id="PS50181"/>
    </source>
</evidence>
<feature type="domain" description="F-box" evidence="1">
    <location>
        <begin position="14"/>
        <end position="61"/>
    </location>
</feature>
<evidence type="ECO:0000313" key="2">
    <source>
        <dbReference type="EMBL" id="CAL4945730.1"/>
    </source>
</evidence>
<dbReference type="Pfam" id="PF12937">
    <property type="entry name" value="F-box-like"/>
    <property type="match status" value="1"/>
</dbReference>
<keyword evidence="3" id="KW-1185">Reference proteome</keyword>
<sequence length="450" mass="49212">MAEEAATETEGRTEGGAAALPEDVLFEIFSRVNTVSDLLRCALSCKPWRRLLTDRAFLRRLWPDQLGHGSHHRSRLLGFFFQQRRFVRRKKLMKARVKQHSSAFAPAFLPTPGSPLAGGCRDLAAFVADADGTFNYAQPLASRRGVVLVRLAPRDCFQRTATAGGLLLGLCNPVTGERHVAPPLETCACLGRHVNGYAILTGDDDDTGGGVDHLPRRRPSSPAFTRLLLTGLHQDDRHIHLHSYSAATRCWAGPTACLHGDKFRMAGAAAAVVHRGAAHWLYFDARRPQDERHDLYAPSAELVGTGTAARVSFTKLPVDAGWSPYLCVTGDGRLSIVGVRATSVEVWTRQDGDDADGDPAAWLWTRQAIRIPAAAQLVPECPSLLQSIHWFHLDKGAMVAVYNGDGAFVVDIAREVVEKVVDCSLSLGYFSCVPYEMDLPELFLLQLGGQ</sequence>
<proteinExistence type="predicted"/>
<dbReference type="PANTHER" id="PTHR35828">
    <property type="entry name" value="OS08G0203800 PROTEIN-RELATED"/>
    <property type="match status" value="1"/>
</dbReference>
<protein>
    <recommendedName>
        <fullName evidence="1">F-box domain-containing protein</fullName>
    </recommendedName>
</protein>
<dbReference type="SMART" id="SM00256">
    <property type="entry name" value="FBOX"/>
    <property type="match status" value="1"/>
</dbReference>